<dbReference type="PANTHER" id="PTHR40465:SF1">
    <property type="entry name" value="DUF6534 DOMAIN-CONTAINING PROTEIN"/>
    <property type="match status" value="1"/>
</dbReference>
<evidence type="ECO:0000259" key="2">
    <source>
        <dbReference type="Pfam" id="PF20152"/>
    </source>
</evidence>
<organism evidence="3 4">
    <name type="scientific">Hydnomerulius pinastri MD-312</name>
    <dbReference type="NCBI Taxonomy" id="994086"/>
    <lineage>
        <taxon>Eukaryota</taxon>
        <taxon>Fungi</taxon>
        <taxon>Dikarya</taxon>
        <taxon>Basidiomycota</taxon>
        <taxon>Agaricomycotina</taxon>
        <taxon>Agaricomycetes</taxon>
        <taxon>Agaricomycetidae</taxon>
        <taxon>Boletales</taxon>
        <taxon>Boletales incertae sedis</taxon>
        <taxon>Leucogyrophana</taxon>
    </lineage>
</organism>
<proteinExistence type="predicted"/>
<dbReference type="PANTHER" id="PTHR40465">
    <property type="entry name" value="CHROMOSOME 1, WHOLE GENOME SHOTGUN SEQUENCE"/>
    <property type="match status" value="1"/>
</dbReference>
<dbReference type="EMBL" id="KN839865">
    <property type="protein sequence ID" value="KIJ61171.1"/>
    <property type="molecule type" value="Genomic_DNA"/>
</dbReference>
<dbReference type="AlphaFoldDB" id="A0A0C9WBH0"/>
<dbReference type="Pfam" id="PF20152">
    <property type="entry name" value="DUF6534"/>
    <property type="match status" value="1"/>
</dbReference>
<gene>
    <name evidence="3" type="ORF">HYDPIDRAFT_31649</name>
</gene>
<dbReference type="InterPro" id="IPR045339">
    <property type="entry name" value="DUF6534"/>
</dbReference>
<dbReference type="OrthoDB" id="2663717at2759"/>
<feature type="transmembrane region" description="Helical" evidence="1">
    <location>
        <begin position="119"/>
        <end position="138"/>
    </location>
</feature>
<evidence type="ECO:0000313" key="3">
    <source>
        <dbReference type="EMBL" id="KIJ61171.1"/>
    </source>
</evidence>
<protein>
    <recommendedName>
        <fullName evidence="2">DUF6534 domain-containing protein</fullName>
    </recommendedName>
</protein>
<dbReference type="Proteomes" id="UP000053820">
    <property type="component" value="Unassembled WGS sequence"/>
</dbReference>
<feature type="transmembrane region" description="Helical" evidence="1">
    <location>
        <begin position="17"/>
        <end position="37"/>
    </location>
</feature>
<evidence type="ECO:0000313" key="4">
    <source>
        <dbReference type="Proteomes" id="UP000053820"/>
    </source>
</evidence>
<sequence>MASNSDSPVPLVGPVEVGVLVDTVLFGCALLQSCVYYKNSQRDRWPLKGLVALVLFFLIAHFGLLIGWLWNTEVAVGGAAEPAYASVILGVVSILGAIVMVIGRCFFLSRIWKMSDNRLLASIFCILCAFTFTVALVASRAFFTPSTSDLTSQLNGDWIIPLAMVSALVCDLLTTTTISLYLRAQAHIAVTQFVLSPSERNPLTNTLHSTTGTIGLLCLWAIEANLLTSSLDIAVVLSYWLAKDSFAWFALYTLMPGVFANSLLAAIHSRDRLVVDIEQCAIKMDNTLIDQRRARVSPARSTPASIKID</sequence>
<keyword evidence="1" id="KW-1133">Transmembrane helix</keyword>
<keyword evidence="1" id="KW-0812">Transmembrane</keyword>
<feature type="transmembrane region" description="Helical" evidence="1">
    <location>
        <begin position="83"/>
        <end position="107"/>
    </location>
</feature>
<feature type="domain" description="DUF6534" evidence="2">
    <location>
        <begin position="167"/>
        <end position="271"/>
    </location>
</feature>
<evidence type="ECO:0000256" key="1">
    <source>
        <dbReference type="SAM" id="Phobius"/>
    </source>
</evidence>
<reference evidence="3 4" key="1">
    <citation type="submission" date="2014-04" db="EMBL/GenBank/DDBJ databases">
        <title>Evolutionary Origins and Diversification of the Mycorrhizal Mutualists.</title>
        <authorList>
            <consortium name="DOE Joint Genome Institute"/>
            <consortium name="Mycorrhizal Genomics Consortium"/>
            <person name="Kohler A."/>
            <person name="Kuo A."/>
            <person name="Nagy L.G."/>
            <person name="Floudas D."/>
            <person name="Copeland A."/>
            <person name="Barry K.W."/>
            <person name="Cichocki N."/>
            <person name="Veneault-Fourrey C."/>
            <person name="LaButti K."/>
            <person name="Lindquist E.A."/>
            <person name="Lipzen A."/>
            <person name="Lundell T."/>
            <person name="Morin E."/>
            <person name="Murat C."/>
            <person name="Riley R."/>
            <person name="Ohm R."/>
            <person name="Sun H."/>
            <person name="Tunlid A."/>
            <person name="Henrissat B."/>
            <person name="Grigoriev I.V."/>
            <person name="Hibbett D.S."/>
            <person name="Martin F."/>
        </authorList>
    </citation>
    <scope>NUCLEOTIDE SEQUENCE [LARGE SCALE GENOMIC DNA]</scope>
    <source>
        <strain evidence="3 4">MD-312</strain>
    </source>
</reference>
<keyword evidence="4" id="KW-1185">Reference proteome</keyword>
<keyword evidence="1" id="KW-0472">Membrane</keyword>
<feature type="transmembrane region" description="Helical" evidence="1">
    <location>
        <begin position="49"/>
        <end position="71"/>
    </location>
</feature>
<feature type="transmembrane region" description="Helical" evidence="1">
    <location>
        <begin position="246"/>
        <end position="267"/>
    </location>
</feature>
<dbReference type="HOGENOM" id="CLU_046025_0_1_1"/>
<name>A0A0C9WBH0_9AGAM</name>
<accession>A0A0C9WBH0</accession>
<feature type="transmembrane region" description="Helical" evidence="1">
    <location>
        <begin position="158"/>
        <end position="182"/>
    </location>
</feature>